<comment type="caution">
    <text evidence="3">The sequence shown here is derived from an EMBL/GenBank/DDBJ whole genome shotgun (WGS) entry which is preliminary data.</text>
</comment>
<sequence length="450" mass="51413">MIRFATAVLAALPMITLAPLAAQATPEPAVEQQLQNYTDAELDSLLAPIALYPDSVLTHILIASTYPLEIIAADRWRQDNLSMTAEQVEVAVDGFDWDPSVKALTPFAEVLQTMSQDLDWLQALGDNVLISQDRVLARVQVLRQHARQNGSLENNEYVRVEQDADVIVIEPASPRVVYVPYYDTRIVYGHWWHRIAPRYWHHPVHYSWSAGFYWSPSIRLSSFFYFGGIHWHDRYVAVSHRPVQHYYRGPSVRRVYSHDFQRWHHNVKHRRTPYSKVVVRSQSYVAHPARPMYRGQVDYRTNKPVLTTRSVPRDQHRSNQASAIGSQQGKHSVPANRVATRTTVTTTQTTNGPVRKYNNVKPAQLNKPYPNANRHNTQQRTVTTTKTTKPEIPVVQRQQRPNPTVSRSVKQPERGEYSRGKPSSGTSRSGKSQSNSVASHRAASQREKNH</sequence>
<dbReference type="RefSeq" id="WP_115593164.1">
    <property type="nucleotide sequence ID" value="NZ_QRHA01000006.1"/>
</dbReference>
<dbReference type="InterPro" id="IPR021728">
    <property type="entry name" value="DUF3300"/>
</dbReference>
<keyword evidence="2" id="KW-0732">Signal</keyword>
<evidence type="ECO:0000256" key="2">
    <source>
        <dbReference type="SAM" id="SignalP"/>
    </source>
</evidence>
<feature type="signal peptide" evidence="2">
    <location>
        <begin position="1"/>
        <end position="24"/>
    </location>
</feature>
<feature type="compositionally biased region" description="Low complexity" evidence="1">
    <location>
        <begin position="420"/>
        <end position="436"/>
    </location>
</feature>
<keyword evidence="4" id="KW-1185">Reference proteome</keyword>
<dbReference type="Pfam" id="PF11737">
    <property type="entry name" value="DUF3300"/>
    <property type="match status" value="1"/>
</dbReference>
<gene>
    <name evidence="3" type="ORF">DXV75_09430</name>
</gene>
<reference evidence="4" key="1">
    <citation type="submission" date="2018-08" db="EMBL/GenBank/DDBJ databases">
        <authorList>
            <person name="Zhang J."/>
            <person name="Du Z.-J."/>
        </authorList>
    </citation>
    <scope>NUCLEOTIDE SEQUENCE [LARGE SCALE GENOMIC DNA]</scope>
    <source>
        <strain evidence="4">KCTC 52655</strain>
    </source>
</reference>
<dbReference type="PANTHER" id="PTHR40269:SF1">
    <property type="entry name" value="OUTER MEMBRANE PROTEIN"/>
    <property type="match status" value="1"/>
</dbReference>
<evidence type="ECO:0000313" key="3">
    <source>
        <dbReference type="EMBL" id="RDV25510.1"/>
    </source>
</evidence>
<evidence type="ECO:0000256" key="1">
    <source>
        <dbReference type="SAM" id="MobiDB-lite"/>
    </source>
</evidence>
<feature type="compositionally biased region" description="Polar residues" evidence="1">
    <location>
        <begin position="396"/>
        <end position="409"/>
    </location>
</feature>
<evidence type="ECO:0000313" key="4">
    <source>
        <dbReference type="Proteomes" id="UP000256561"/>
    </source>
</evidence>
<feature type="compositionally biased region" description="Low complexity" evidence="1">
    <location>
        <begin position="335"/>
        <end position="351"/>
    </location>
</feature>
<protein>
    <submittedName>
        <fullName evidence="3">DUF3300 domain-containing protein</fullName>
    </submittedName>
</protein>
<dbReference type="PANTHER" id="PTHR40269">
    <property type="entry name" value="OUTER MEMBRANE PROTEIN-RELATED"/>
    <property type="match status" value="1"/>
</dbReference>
<feature type="compositionally biased region" description="Low complexity" evidence="1">
    <location>
        <begin position="378"/>
        <end position="387"/>
    </location>
</feature>
<name>A0A3D8M786_9ALTE</name>
<organism evidence="3 4">
    <name type="scientific">Alteromonas aestuariivivens</name>
    <dbReference type="NCBI Taxonomy" id="1938339"/>
    <lineage>
        <taxon>Bacteria</taxon>
        <taxon>Pseudomonadati</taxon>
        <taxon>Pseudomonadota</taxon>
        <taxon>Gammaproteobacteria</taxon>
        <taxon>Alteromonadales</taxon>
        <taxon>Alteromonadaceae</taxon>
        <taxon>Alteromonas/Salinimonas group</taxon>
        <taxon>Alteromonas</taxon>
    </lineage>
</organism>
<proteinExistence type="predicted"/>
<dbReference type="OrthoDB" id="197257at2"/>
<accession>A0A3D8M786</accession>
<dbReference type="Proteomes" id="UP000256561">
    <property type="component" value="Unassembled WGS sequence"/>
</dbReference>
<dbReference type="EMBL" id="QRHA01000006">
    <property type="protein sequence ID" value="RDV25510.1"/>
    <property type="molecule type" value="Genomic_DNA"/>
</dbReference>
<feature type="region of interest" description="Disordered" evidence="1">
    <location>
        <begin position="313"/>
        <end position="450"/>
    </location>
</feature>
<feature type="compositionally biased region" description="Basic and acidic residues" evidence="1">
    <location>
        <begin position="410"/>
        <end position="419"/>
    </location>
</feature>
<feature type="chain" id="PRO_5017557480" evidence="2">
    <location>
        <begin position="25"/>
        <end position="450"/>
    </location>
</feature>
<dbReference type="AlphaFoldDB" id="A0A3D8M786"/>
<feature type="compositionally biased region" description="Polar residues" evidence="1">
    <location>
        <begin position="318"/>
        <end position="330"/>
    </location>
</feature>